<dbReference type="GO" id="GO:0005524">
    <property type="term" value="F:ATP binding"/>
    <property type="evidence" value="ECO:0007669"/>
    <property type="project" value="UniProtKB-UniRule"/>
</dbReference>
<dbReference type="SUPFAM" id="SSF56059">
    <property type="entry name" value="Glutathione synthetase ATP-binding domain-like"/>
    <property type="match status" value="1"/>
</dbReference>
<keyword evidence="1" id="KW-0067">ATP-binding</keyword>
<keyword evidence="1" id="KW-0547">Nucleotide-binding</keyword>
<feature type="domain" description="ATP-grasp" evidence="2">
    <location>
        <begin position="143"/>
        <end position="390"/>
    </location>
</feature>
<dbReference type="InterPro" id="IPR011761">
    <property type="entry name" value="ATP-grasp"/>
</dbReference>
<dbReference type="Gene3D" id="3.30.470.20">
    <property type="entry name" value="ATP-grasp fold, B domain"/>
    <property type="match status" value="1"/>
</dbReference>
<dbReference type="Proteomes" id="UP000034749">
    <property type="component" value="Unassembled WGS sequence"/>
</dbReference>
<evidence type="ECO:0000256" key="1">
    <source>
        <dbReference type="PROSITE-ProRule" id="PRU00409"/>
    </source>
</evidence>
<protein>
    <recommendedName>
        <fullName evidence="2">ATP-grasp domain-containing protein</fullName>
    </recommendedName>
</protein>
<name>A0A0G0TQU6_9BACT</name>
<evidence type="ECO:0000313" key="4">
    <source>
        <dbReference type="Proteomes" id="UP000034749"/>
    </source>
</evidence>
<sequence length="395" mass="45283">MTHKDTTKSCNACGTSPMNHKVLFTFNVLEETLGKLGEIMMKLSKNQRLVNYFEKVLHNTLSLVGIVRFNTDMEKAVTGRSKLIWEEAKRRSLKMEQIIIFGKPIEHYRVHINGKDFYFESLPIPPWLPQRGYAWIDDKFKLARLLQKENIPAPKSIKIRTRRSTEKAFDLLNKPLIIKPKNGSRGRHTTTNINTKEEAIKAFNLGYQITPSMVIQEHLFGSVYRATVINNKLVGFFRGDPPNVTGNGKSTILELIEEKNKNHHPLLSNIEINNELVTFIKRQDYTLESVLEKDTAINLIAKTGRMYGGYTKEMLPDVHPKIHEIFKKAGQVLEAPVIGFDLIIEDPTLDPDTQRFGIIEANSLPFIDLHYFALEGTPINLAENVWDLWKDPHPQ</sequence>
<evidence type="ECO:0000259" key="2">
    <source>
        <dbReference type="PROSITE" id="PS50975"/>
    </source>
</evidence>
<dbReference type="GO" id="GO:0046872">
    <property type="term" value="F:metal ion binding"/>
    <property type="evidence" value="ECO:0007669"/>
    <property type="project" value="InterPro"/>
</dbReference>
<dbReference type="AlphaFoldDB" id="A0A0G0TQU6"/>
<dbReference type="EMBL" id="LBZW01000010">
    <property type="protein sequence ID" value="KKR79363.1"/>
    <property type="molecule type" value="Genomic_DNA"/>
</dbReference>
<proteinExistence type="predicted"/>
<organism evidence="3 4">
    <name type="scientific">Candidatus Nomurabacteria bacterium GW2011_GWA2_40_9</name>
    <dbReference type="NCBI Taxonomy" id="1618734"/>
    <lineage>
        <taxon>Bacteria</taxon>
        <taxon>Candidatus Nomuraibacteriota</taxon>
    </lineage>
</organism>
<evidence type="ECO:0000313" key="3">
    <source>
        <dbReference type="EMBL" id="KKR79363.1"/>
    </source>
</evidence>
<dbReference type="Pfam" id="PF02655">
    <property type="entry name" value="ATP-grasp_3"/>
    <property type="match status" value="1"/>
</dbReference>
<accession>A0A0G0TQU6</accession>
<reference evidence="3 4" key="1">
    <citation type="journal article" date="2015" name="Nature">
        <title>rRNA introns, odd ribosomes, and small enigmatic genomes across a large radiation of phyla.</title>
        <authorList>
            <person name="Brown C.T."/>
            <person name="Hug L.A."/>
            <person name="Thomas B.C."/>
            <person name="Sharon I."/>
            <person name="Castelle C.J."/>
            <person name="Singh A."/>
            <person name="Wilkins M.J."/>
            <person name="Williams K.H."/>
            <person name="Banfield J.F."/>
        </authorList>
    </citation>
    <scope>NUCLEOTIDE SEQUENCE [LARGE SCALE GENOMIC DNA]</scope>
</reference>
<comment type="caution">
    <text evidence="3">The sequence shown here is derived from an EMBL/GenBank/DDBJ whole genome shotgun (WGS) entry which is preliminary data.</text>
</comment>
<dbReference type="PROSITE" id="PS50975">
    <property type="entry name" value="ATP_GRASP"/>
    <property type="match status" value="1"/>
</dbReference>
<dbReference type="Gene3D" id="3.30.1490.20">
    <property type="entry name" value="ATP-grasp fold, A domain"/>
    <property type="match status" value="1"/>
</dbReference>
<dbReference type="InterPro" id="IPR013815">
    <property type="entry name" value="ATP_grasp_subdomain_1"/>
</dbReference>
<gene>
    <name evidence="3" type="ORF">UU24_C0010G0007</name>
</gene>
<dbReference type="InterPro" id="IPR003806">
    <property type="entry name" value="ATP-grasp_PylC-type"/>
</dbReference>